<dbReference type="RefSeq" id="WP_119330364.1">
    <property type="nucleotide sequence ID" value="NZ_JBHSJH010000001.1"/>
</dbReference>
<protein>
    <recommendedName>
        <fullName evidence="3">NIF system FeS cluster assembly NifU N-terminal domain-containing protein</fullName>
    </recommendedName>
</protein>
<organism evidence="1 2">
    <name type="scientific">Pseudofrancisella aestuarii</name>
    <dbReference type="NCBI Taxonomy" id="2670347"/>
    <lineage>
        <taxon>Bacteria</taxon>
        <taxon>Pseudomonadati</taxon>
        <taxon>Pseudomonadota</taxon>
        <taxon>Gammaproteobacteria</taxon>
        <taxon>Thiotrichales</taxon>
        <taxon>Francisellaceae</taxon>
        <taxon>Pseudofrancisella</taxon>
    </lineage>
</organism>
<dbReference type="Proteomes" id="UP001595926">
    <property type="component" value="Unassembled WGS sequence"/>
</dbReference>
<evidence type="ECO:0000313" key="1">
    <source>
        <dbReference type="EMBL" id="MFC4891913.1"/>
    </source>
</evidence>
<gene>
    <name evidence="1" type="ORF">ACFPDQ_02490</name>
</gene>
<sequence length="106" mass="12142">MYNSKVKNLLSQVSEKDGIIAVGQKLYKVEDSFSIIEMYVGKEISFRVWGDPYILAMTKWLQCELKIKAHLSGLKLEELISLFSIPDTKIRGAIQIMELIDKIYEG</sequence>
<keyword evidence="2" id="KW-1185">Reference proteome</keyword>
<name>A0ABV9TBH1_9GAMM</name>
<evidence type="ECO:0008006" key="3">
    <source>
        <dbReference type="Google" id="ProtNLM"/>
    </source>
</evidence>
<proteinExistence type="predicted"/>
<dbReference type="EMBL" id="JBHSJH010000001">
    <property type="protein sequence ID" value="MFC4891913.1"/>
    <property type="molecule type" value="Genomic_DNA"/>
</dbReference>
<evidence type="ECO:0000313" key="2">
    <source>
        <dbReference type="Proteomes" id="UP001595926"/>
    </source>
</evidence>
<reference evidence="2" key="1">
    <citation type="journal article" date="2019" name="Int. J. Syst. Evol. Microbiol.">
        <title>The Global Catalogue of Microorganisms (GCM) 10K type strain sequencing project: providing services to taxonomists for standard genome sequencing and annotation.</title>
        <authorList>
            <consortium name="The Broad Institute Genomics Platform"/>
            <consortium name="The Broad Institute Genome Sequencing Center for Infectious Disease"/>
            <person name="Wu L."/>
            <person name="Ma J."/>
        </authorList>
    </citation>
    <scope>NUCLEOTIDE SEQUENCE [LARGE SCALE GENOMIC DNA]</scope>
    <source>
        <strain evidence="2">CGMCC 1.13718</strain>
    </source>
</reference>
<comment type="caution">
    <text evidence="1">The sequence shown here is derived from an EMBL/GenBank/DDBJ whole genome shotgun (WGS) entry which is preliminary data.</text>
</comment>
<accession>A0ABV9TBH1</accession>